<proteinExistence type="predicted"/>
<organism evidence="1 2">
    <name type="scientific">Chytriomyces confervae</name>
    <dbReference type="NCBI Taxonomy" id="246404"/>
    <lineage>
        <taxon>Eukaryota</taxon>
        <taxon>Fungi</taxon>
        <taxon>Fungi incertae sedis</taxon>
        <taxon>Chytridiomycota</taxon>
        <taxon>Chytridiomycota incertae sedis</taxon>
        <taxon>Chytridiomycetes</taxon>
        <taxon>Chytridiales</taxon>
        <taxon>Chytriomycetaceae</taxon>
        <taxon>Chytriomyces</taxon>
    </lineage>
</organism>
<accession>A0A507ER89</accession>
<evidence type="ECO:0000313" key="2">
    <source>
        <dbReference type="Proteomes" id="UP000320333"/>
    </source>
</evidence>
<name>A0A507ER89_9FUNG</name>
<keyword evidence="2" id="KW-1185">Reference proteome</keyword>
<reference evidence="1 2" key="1">
    <citation type="journal article" date="2019" name="Sci. Rep.">
        <title>Comparative genomics of chytrid fungi reveal insights into the obligate biotrophic and pathogenic lifestyle of Synchytrium endobioticum.</title>
        <authorList>
            <person name="van de Vossenberg B.T.L.H."/>
            <person name="Warris S."/>
            <person name="Nguyen H.D.T."/>
            <person name="van Gent-Pelzer M.P.E."/>
            <person name="Joly D.L."/>
            <person name="van de Geest H.C."/>
            <person name="Bonants P.J.M."/>
            <person name="Smith D.S."/>
            <person name="Levesque C.A."/>
            <person name="van der Lee T.A.J."/>
        </authorList>
    </citation>
    <scope>NUCLEOTIDE SEQUENCE [LARGE SCALE GENOMIC DNA]</scope>
    <source>
        <strain evidence="1 2">CBS 675.73</strain>
    </source>
</reference>
<comment type="caution">
    <text evidence="1">The sequence shown here is derived from an EMBL/GenBank/DDBJ whole genome shotgun (WGS) entry which is preliminary data.</text>
</comment>
<dbReference type="OrthoDB" id="43547at2759"/>
<sequence>MSKSEAPNPGTEYSPLRICEKPRFIVEYEGVDHTADIGTSTDDAADERPVLHQNHDDALNPTMNQTATKSERTLKYSTLISPETPVVNRSTLGQSMVSLKSADGGSASGSHLVSILDMALFLLYFARLDEGFLLLSHLQDSVTMYRQISMEKPIQCLDGQGNAMNVDENGEIPMRRATSEPVLGGDGNAVAGINSNQDVQILFREMHDPLAKRIMESDSKLFEGLWTFERVHLIGRQGSDIPMDGAVEEQAARLTSFELDVPGRKLSVMRTKYSIDGTLRKSKVSCIVYAAPTVTEIPAGVGVGLVSDDQQPLIQMFQFKSDGDLPASIFTSPGQALDSPRQPTTFHFIDEAHKPRGSMEENNT</sequence>
<evidence type="ECO:0000313" key="1">
    <source>
        <dbReference type="EMBL" id="TPX65698.1"/>
    </source>
</evidence>
<gene>
    <name evidence="1" type="ORF">CcCBS67573_g08045</name>
</gene>
<dbReference type="EMBL" id="QEAP01000475">
    <property type="protein sequence ID" value="TPX65698.1"/>
    <property type="molecule type" value="Genomic_DNA"/>
</dbReference>
<dbReference type="AlphaFoldDB" id="A0A507ER89"/>
<protein>
    <submittedName>
        <fullName evidence="1">Uncharacterized protein</fullName>
    </submittedName>
</protein>
<dbReference type="Proteomes" id="UP000320333">
    <property type="component" value="Unassembled WGS sequence"/>
</dbReference>